<evidence type="ECO:0000313" key="1">
    <source>
        <dbReference type="EMBL" id="CAG8620632.1"/>
    </source>
</evidence>
<proteinExistence type="predicted"/>
<accession>A0ACA9MYD8</accession>
<dbReference type="EMBL" id="CAJVQC010010794">
    <property type="protein sequence ID" value="CAG8620632.1"/>
    <property type="molecule type" value="Genomic_DNA"/>
</dbReference>
<protein>
    <submittedName>
        <fullName evidence="1">29416_t:CDS:1</fullName>
    </submittedName>
</protein>
<reference evidence="1" key="1">
    <citation type="submission" date="2021-06" db="EMBL/GenBank/DDBJ databases">
        <authorList>
            <person name="Kallberg Y."/>
            <person name="Tangrot J."/>
            <person name="Rosling A."/>
        </authorList>
    </citation>
    <scope>NUCLEOTIDE SEQUENCE</scope>
    <source>
        <strain evidence="1">MA461A</strain>
    </source>
</reference>
<name>A0ACA9MYD8_9GLOM</name>
<sequence>MLLEESNVEWAKVKKKKENELHTIIANYYRTPIDMTKFKFQTSRPRPEILASSSLQTNNISITTTIPQKSDIPSNAIAQLEAKKTKKLLKKKHRIYATS</sequence>
<keyword evidence="2" id="KW-1185">Reference proteome</keyword>
<comment type="caution">
    <text evidence="1">The sequence shown here is derived from an EMBL/GenBank/DDBJ whole genome shotgun (WGS) entry which is preliminary data.</text>
</comment>
<organism evidence="1 2">
    <name type="scientific">Racocetra persica</name>
    <dbReference type="NCBI Taxonomy" id="160502"/>
    <lineage>
        <taxon>Eukaryota</taxon>
        <taxon>Fungi</taxon>
        <taxon>Fungi incertae sedis</taxon>
        <taxon>Mucoromycota</taxon>
        <taxon>Glomeromycotina</taxon>
        <taxon>Glomeromycetes</taxon>
        <taxon>Diversisporales</taxon>
        <taxon>Gigasporaceae</taxon>
        <taxon>Racocetra</taxon>
    </lineage>
</organism>
<gene>
    <name evidence="1" type="ORF">RPERSI_LOCUS6701</name>
</gene>
<dbReference type="Proteomes" id="UP000789920">
    <property type="component" value="Unassembled WGS sequence"/>
</dbReference>
<evidence type="ECO:0000313" key="2">
    <source>
        <dbReference type="Proteomes" id="UP000789920"/>
    </source>
</evidence>